<dbReference type="PANTHER" id="PTHR33064:SF29">
    <property type="entry name" value="PEPTIDASE A2 DOMAIN-CONTAINING PROTEIN-RELATED"/>
    <property type="match status" value="1"/>
</dbReference>
<dbReference type="InterPro" id="IPR043502">
    <property type="entry name" value="DNA/RNA_pol_sf"/>
</dbReference>
<organism evidence="1 2">
    <name type="scientific">Acrasis kona</name>
    <dbReference type="NCBI Taxonomy" id="1008807"/>
    <lineage>
        <taxon>Eukaryota</taxon>
        <taxon>Discoba</taxon>
        <taxon>Heterolobosea</taxon>
        <taxon>Tetramitia</taxon>
        <taxon>Eutetramitia</taxon>
        <taxon>Acrasidae</taxon>
        <taxon>Acrasis</taxon>
    </lineage>
</organism>
<protein>
    <recommendedName>
        <fullName evidence="3">Reverse transcriptase/retrotransposon-derived protein RNase H-like domain-containing protein</fullName>
    </recommendedName>
</protein>
<evidence type="ECO:0000313" key="1">
    <source>
        <dbReference type="EMBL" id="KAL0481332.1"/>
    </source>
</evidence>
<name>A0AAW2YW63_9EUKA</name>
<gene>
    <name evidence="1" type="ORF">AKO1_004883</name>
</gene>
<comment type="caution">
    <text evidence="1">The sequence shown here is derived from an EMBL/GenBank/DDBJ whole genome shotgun (WGS) entry which is preliminary data.</text>
</comment>
<accession>A0AAW2YW63</accession>
<dbReference type="InterPro" id="IPR051320">
    <property type="entry name" value="Viral_Replic_Matur_Polypro"/>
</dbReference>
<dbReference type="AlphaFoldDB" id="A0AAW2YW63"/>
<dbReference type="Gene3D" id="3.30.70.270">
    <property type="match status" value="1"/>
</dbReference>
<proteinExistence type="predicted"/>
<dbReference type="InterPro" id="IPR043128">
    <property type="entry name" value="Rev_trsase/Diguanyl_cyclase"/>
</dbReference>
<dbReference type="PANTHER" id="PTHR33064">
    <property type="entry name" value="POL PROTEIN"/>
    <property type="match status" value="1"/>
</dbReference>
<keyword evidence="2" id="KW-1185">Reference proteome</keyword>
<feature type="non-terminal residue" evidence="1">
    <location>
        <position position="93"/>
    </location>
</feature>
<evidence type="ECO:0008006" key="3">
    <source>
        <dbReference type="Google" id="ProtNLM"/>
    </source>
</evidence>
<evidence type="ECO:0000313" key="2">
    <source>
        <dbReference type="Proteomes" id="UP001431209"/>
    </source>
</evidence>
<sequence length="93" mass="10958">MLEWDRPKTRKQVQHFCGIINFFRRFIPNASELLLPIQSIVTTQPKSFDWNLEPKWEECYQTIYQELVTKVPFLQFPLEGIPLELETDASASA</sequence>
<dbReference type="SUPFAM" id="SSF56672">
    <property type="entry name" value="DNA/RNA polymerases"/>
    <property type="match status" value="1"/>
</dbReference>
<reference evidence="1 2" key="1">
    <citation type="submission" date="2024-03" db="EMBL/GenBank/DDBJ databases">
        <title>The Acrasis kona genome and developmental transcriptomes reveal deep origins of eukaryotic multicellular pathways.</title>
        <authorList>
            <person name="Sheikh S."/>
            <person name="Fu C.-J."/>
            <person name="Brown M.W."/>
            <person name="Baldauf S.L."/>
        </authorList>
    </citation>
    <scope>NUCLEOTIDE SEQUENCE [LARGE SCALE GENOMIC DNA]</scope>
    <source>
        <strain evidence="1 2">ATCC MYA-3509</strain>
    </source>
</reference>
<dbReference type="EMBL" id="JAOPGA020000754">
    <property type="protein sequence ID" value="KAL0481332.1"/>
    <property type="molecule type" value="Genomic_DNA"/>
</dbReference>
<dbReference type="Proteomes" id="UP001431209">
    <property type="component" value="Unassembled WGS sequence"/>
</dbReference>